<evidence type="ECO:0000313" key="8">
    <source>
        <dbReference type="Proteomes" id="UP000184356"/>
    </source>
</evidence>
<feature type="region of interest" description="Disordered" evidence="6">
    <location>
        <begin position="60"/>
        <end position="109"/>
    </location>
</feature>
<dbReference type="OrthoDB" id="1919336at2759"/>
<evidence type="ECO:0000256" key="3">
    <source>
        <dbReference type="ARBA" id="ARBA00023125"/>
    </source>
</evidence>
<feature type="compositionally biased region" description="Low complexity" evidence="6">
    <location>
        <begin position="75"/>
        <end position="95"/>
    </location>
</feature>
<sequence length="579" mass="64530">MSHRRCIYEDTDKRKKDTWKSAISELEEKNERLEAIVKSLKCDSFDDAVDQLRYLRESQHQEPVYSGVDETSSHTASYTPSSAQSSTRSSAARASLAKERPGLSPRTDSSATLFDVDDLNLPPEDVTRHAVMAFFACGSTLFYIMPQEDSKGLVDAVYERGPGVTKSMVCQLCAMAAVGSYYCTDEIPAAAVEQFFQQASSLLQNVALEDDLGSMRVCACLSVYLILLKGTSARAMTSSGLNVARHNLKKYSPRANVVAWVEWAKVLRTLAFTECWLSSTLDYKSDLGQEEVDVVHDLGAFESAKNPANEMNASVIRAQIFKLSLLSAEIFEYIRSTADLAMADLQQLSDRLSTWLWELPPCICLASLTSENAPTPNSAWRPLLFLHMLHINLQIIIYQRVMRAILRRFSNHPDDVIVREVLQISPETQQVYEAFAQQLARIVRLLYEGNCVLARCWITINACYHSSLILLLSSAQHLVLGAGAYQELVLQDLSHVQVCLEVLQFCEEYDIAAMRLVDIIGPLYQRSCDAAGQSGAVSSLDKMHPTTDINGNCEVKMQLGHIIYQSVAAMSLACQEIWV</sequence>
<evidence type="ECO:0000256" key="1">
    <source>
        <dbReference type="ARBA" id="ARBA00004123"/>
    </source>
</evidence>
<organism evidence="7 8">
    <name type="scientific">Aspergillus sydowii CBS 593.65</name>
    <dbReference type="NCBI Taxonomy" id="1036612"/>
    <lineage>
        <taxon>Eukaryota</taxon>
        <taxon>Fungi</taxon>
        <taxon>Dikarya</taxon>
        <taxon>Ascomycota</taxon>
        <taxon>Pezizomycotina</taxon>
        <taxon>Eurotiomycetes</taxon>
        <taxon>Eurotiomycetidae</taxon>
        <taxon>Eurotiales</taxon>
        <taxon>Aspergillaceae</taxon>
        <taxon>Aspergillus</taxon>
        <taxon>Aspergillus subgen. Nidulantes</taxon>
    </lineage>
</organism>
<evidence type="ECO:0008006" key="9">
    <source>
        <dbReference type="Google" id="ProtNLM"/>
    </source>
</evidence>
<evidence type="ECO:0000256" key="4">
    <source>
        <dbReference type="ARBA" id="ARBA00023242"/>
    </source>
</evidence>
<dbReference type="CDD" id="cd12148">
    <property type="entry name" value="fungal_TF_MHR"/>
    <property type="match status" value="1"/>
</dbReference>
<dbReference type="AlphaFoldDB" id="A0A1L9TQ10"/>
<dbReference type="PANTHER" id="PTHR46910:SF3">
    <property type="entry name" value="HALOTOLERANCE PROTEIN 9-RELATED"/>
    <property type="match status" value="1"/>
</dbReference>
<dbReference type="GeneID" id="63768011"/>
<evidence type="ECO:0000313" key="7">
    <source>
        <dbReference type="EMBL" id="OJJ61458.1"/>
    </source>
</evidence>
<reference evidence="8" key="1">
    <citation type="journal article" date="2017" name="Genome Biol.">
        <title>Comparative genomics reveals high biological diversity and specific adaptations in the industrially and medically important fungal genus Aspergillus.</title>
        <authorList>
            <person name="de Vries R.P."/>
            <person name="Riley R."/>
            <person name="Wiebenga A."/>
            <person name="Aguilar-Osorio G."/>
            <person name="Amillis S."/>
            <person name="Uchima C.A."/>
            <person name="Anderluh G."/>
            <person name="Asadollahi M."/>
            <person name="Askin M."/>
            <person name="Barry K."/>
            <person name="Battaglia E."/>
            <person name="Bayram O."/>
            <person name="Benocci T."/>
            <person name="Braus-Stromeyer S.A."/>
            <person name="Caldana C."/>
            <person name="Canovas D."/>
            <person name="Cerqueira G.C."/>
            <person name="Chen F."/>
            <person name="Chen W."/>
            <person name="Choi C."/>
            <person name="Clum A."/>
            <person name="Dos Santos R.A."/>
            <person name="Damasio A.R."/>
            <person name="Diallinas G."/>
            <person name="Emri T."/>
            <person name="Fekete E."/>
            <person name="Flipphi M."/>
            <person name="Freyberg S."/>
            <person name="Gallo A."/>
            <person name="Gournas C."/>
            <person name="Habgood R."/>
            <person name="Hainaut M."/>
            <person name="Harispe M.L."/>
            <person name="Henrissat B."/>
            <person name="Hilden K.S."/>
            <person name="Hope R."/>
            <person name="Hossain A."/>
            <person name="Karabika E."/>
            <person name="Karaffa L."/>
            <person name="Karanyi Z."/>
            <person name="Krasevec N."/>
            <person name="Kuo A."/>
            <person name="Kusch H."/>
            <person name="LaButti K."/>
            <person name="Lagendijk E.L."/>
            <person name="Lapidus A."/>
            <person name="Levasseur A."/>
            <person name="Lindquist E."/>
            <person name="Lipzen A."/>
            <person name="Logrieco A.F."/>
            <person name="MacCabe A."/>
            <person name="Maekelae M.R."/>
            <person name="Malavazi I."/>
            <person name="Melin P."/>
            <person name="Meyer V."/>
            <person name="Mielnichuk N."/>
            <person name="Miskei M."/>
            <person name="Molnar A.P."/>
            <person name="Mule G."/>
            <person name="Ngan C.Y."/>
            <person name="Orejas M."/>
            <person name="Orosz E."/>
            <person name="Ouedraogo J.P."/>
            <person name="Overkamp K.M."/>
            <person name="Park H.-S."/>
            <person name="Perrone G."/>
            <person name="Piumi F."/>
            <person name="Punt P.J."/>
            <person name="Ram A.F."/>
            <person name="Ramon A."/>
            <person name="Rauscher S."/>
            <person name="Record E."/>
            <person name="Riano-Pachon D.M."/>
            <person name="Robert V."/>
            <person name="Roehrig J."/>
            <person name="Ruller R."/>
            <person name="Salamov A."/>
            <person name="Salih N.S."/>
            <person name="Samson R.A."/>
            <person name="Sandor E."/>
            <person name="Sanguinetti M."/>
            <person name="Schuetze T."/>
            <person name="Sepcic K."/>
            <person name="Shelest E."/>
            <person name="Sherlock G."/>
            <person name="Sophianopoulou V."/>
            <person name="Squina F.M."/>
            <person name="Sun H."/>
            <person name="Susca A."/>
            <person name="Todd R.B."/>
            <person name="Tsang A."/>
            <person name="Unkles S.E."/>
            <person name="van de Wiele N."/>
            <person name="van Rossen-Uffink D."/>
            <person name="Oliveira J.V."/>
            <person name="Vesth T.C."/>
            <person name="Visser J."/>
            <person name="Yu J.-H."/>
            <person name="Zhou M."/>
            <person name="Andersen M.R."/>
            <person name="Archer D.B."/>
            <person name="Baker S.E."/>
            <person name="Benoit I."/>
            <person name="Brakhage A.A."/>
            <person name="Braus G.H."/>
            <person name="Fischer R."/>
            <person name="Frisvad J.C."/>
            <person name="Goldman G.H."/>
            <person name="Houbraken J."/>
            <person name="Oakley B."/>
            <person name="Pocsi I."/>
            <person name="Scazzocchio C."/>
            <person name="Seiboth B."/>
            <person name="vanKuyk P.A."/>
            <person name="Wortman J."/>
            <person name="Dyer P.S."/>
            <person name="Grigoriev I.V."/>
        </authorList>
    </citation>
    <scope>NUCLEOTIDE SEQUENCE [LARGE SCALE GENOMIC DNA]</scope>
    <source>
        <strain evidence="8">CBS 593.65</strain>
    </source>
</reference>
<dbReference type="EMBL" id="KV878584">
    <property type="protein sequence ID" value="OJJ61458.1"/>
    <property type="molecule type" value="Genomic_DNA"/>
</dbReference>
<evidence type="ECO:0000256" key="5">
    <source>
        <dbReference type="SAM" id="Coils"/>
    </source>
</evidence>
<comment type="subcellular location">
    <subcellularLocation>
        <location evidence="1">Nucleus</location>
    </subcellularLocation>
</comment>
<proteinExistence type="predicted"/>
<keyword evidence="5" id="KW-0175">Coiled coil</keyword>
<evidence type="ECO:0000256" key="6">
    <source>
        <dbReference type="SAM" id="MobiDB-lite"/>
    </source>
</evidence>
<dbReference type="InterPro" id="IPR050987">
    <property type="entry name" value="AtrR-like"/>
</dbReference>
<accession>A0A1L9TQ10</accession>
<dbReference type="STRING" id="1036612.A0A1L9TQ10"/>
<dbReference type="GO" id="GO:0003677">
    <property type="term" value="F:DNA binding"/>
    <property type="evidence" value="ECO:0007669"/>
    <property type="project" value="UniProtKB-KW"/>
</dbReference>
<protein>
    <recommendedName>
        <fullName evidence="9">Transcription factor domain-containing protein</fullName>
    </recommendedName>
</protein>
<dbReference type="PANTHER" id="PTHR46910">
    <property type="entry name" value="TRANSCRIPTION FACTOR PDR1"/>
    <property type="match status" value="1"/>
</dbReference>
<keyword evidence="8" id="KW-1185">Reference proteome</keyword>
<keyword evidence="3" id="KW-0238">DNA-binding</keyword>
<dbReference type="GO" id="GO:0046872">
    <property type="term" value="F:metal ion binding"/>
    <property type="evidence" value="ECO:0007669"/>
    <property type="project" value="UniProtKB-KW"/>
</dbReference>
<dbReference type="GO" id="GO:0005634">
    <property type="term" value="C:nucleus"/>
    <property type="evidence" value="ECO:0007669"/>
    <property type="project" value="UniProtKB-SubCell"/>
</dbReference>
<keyword evidence="2" id="KW-0479">Metal-binding</keyword>
<dbReference type="RefSeq" id="XP_040705264.1">
    <property type="nucleotide sequence ID" value="XM_040851938.1"/>
</dbReference>
<dbReference type="VEuPathDB" id="FungiDB:ASPSYDRAFT_88003"/>
<name>A0A1L9TQ10_9EURO</name>
<feature type="coiled-coil region" evidence="5">
    <location>
        <begin position="16"/>
        <end position="43"/>
    </location>
</feature>
<gene>
    <name evidence="7" type="ORF">ASPSYDRAFT_88003</name>
</gene>
<keyword evidence="4" id="KW-0539">Nucleus</keyword>
<dbReference type="GO" id="GO:0003700">
    <property type="term" value="F:DNA-binding transcription factor activity"/>
    <property type="evidence" value="ECO:0007669"/>
    <property type="project" value="InterPro"/>
</dbReference>
<dbReference type="Proteomes" id="UP000184356">
    <property type="component" value="Unassembled WGS sequence"/>
</dbReference>
<evidence type="ECO:0000256" key="2">
    <source>
        <dbReference type="ARBA" id="ARBA00022723"/>
    </source>
</evidence>